<evidence type="ECO:0000313" key="2">
    <source>
        <dbReference type="Proteomes" id="UP000769780"/>
    </source>
</evidence>
<proteinExistence type="predicted"/>
<dbReference type="InterPro" id="IPR025062">
    <property type="entry name" value="DUF4003"/>
</dbReference>
<name>A0ABS7K7K7_9BACI</name>
<dbReference type="RefSeq" id="WP_221874309.1">
    <property type="nucleotide sequence ID" value="NZ_JACWFH010000019.1"/>
</dbReference>
<dbReference type="EMBL" id="JACWFH010000019">
    <property type="protein sequence ID" value="MBY0098086.1"/>
    <property type="molecule type" value="Genomic_DNA"/>
</dbReference>
<gene>
    <name evidence="1" type="ORF">H0185_14885</name>
</gene>
<organism evidence="1 2">
    <name type="scientific">Mesobacillus maritimus</name>
    <dbReference type="NCBI Taxonomy" id="1643336"/>
    <lineage>
        <taxon>Bacteria</taxon>
        <taxon>Bacillati</taxon>
        <taxon>Bacillota</taxon>
        <taxon>Bacilli</taxon>
        <taxon>Bacillales</taxon>
        <taxon>Bacillaceae</taxon>
        <taxon>Mesobacillus</taxon>
    </lineage>
</organism>
<reference evidence="1 2" key="1">
    <citation type="submission" date="2020-07" db="EMBL/GenBank/DDBJ databases">
        <title>Fungal Genomes of the International Space Station.</title>
        <authorList>
            <person name="Seuylemezian A."/>
            <person name="Singh N.K."/>
            <person name="Wood J."/>
            <person name="Venkateswaran K."/>
        </authorList>
    </citation>
    <scope>NUCLEOTIDE SEQUENCE [LARGE SCALE GENOMIC DNA]</scope>
    <source>
        <strain evidence="1 2">PL-B2</strain>
    </source>
</reference>
<dbReference type="Proteomes" id="UP000769780">
    <property type="component" value="Unassembled WGS sequence"/>
</dbReference>
<dbReference type="Pfam" id="PF13170">
    <property type="entry name" value="DUF4003"/>
    <property type="match status" value="1"/>
</dbReference>
<sequence length="328" mass="37540">MLTQSIRERLALFKEIYAELYTELKWKCDKRSLMLIAAMYVTNSKEFQLHRFLELADYIKNEVGLFSHLRTAHRFTVAATLETTTDTPKEHFAHFSTIYQKLIDNGYSRAVYSYIAAGTLLKIEPHKVEEYAQKTVDLYKGMREHHPFLTNSGDYPLASILATLDKNKEDILLHVEEHYHALKQKGFTIGNDLQFLSHILALNEEQKPDESAQKCVEVKTLLEKAKFKSKKMYYPYIGMLSYLEQVESEMNHLVAIYEDLNNDRLFKWNKDVNFMLSVLFLMSDKALLTEAATTGLNTTIEVLLQAQQAAMTASMTAAVAANNANNGG</sequence>
<accession>A0ABS7K7K7</accession>
<evidence type="ECO:0000313" key="1">
    <source>
        <dbReference type="EMBL" id="MBY0098086.1"/>
    </source>
</evidence>
<comment type="caution">
    <text evidence="1">The sequence shown here is derived from an EMBL/GenBank/DDBJ whole genome shotgun (WGS) entry which is preliminary data.</text>
</comment>
<protein>
    <submittedName>
        <fullName evidence="1">DUF4003 domain-containing protein</fullName>
    </submittedName>
</protein>
<keyword evidence="2" id="KW-1185">Reference proteome</keyword>